<dbReference type="AlphaFoldDB" id="A0A840L1V0"/>
<dbReference type="Gene3D" id="3.30.450.20">
    <property type="entry name" value="PAS domain"/>
    <property type="match status" value="1"/>
</dbReference>
<keyword evidence="24" id="KW-1185">Reference proteome</keyword>
<dbReference type="SUPFAM" id="SSF55874">
    <property type="entry name" value="ATPase domain of HSP90 chaperone/DNA topoisomerase II/histidine kinase"/>
    <property type="match status" value="1"/>
</dbReference>
<evidence type="ECO:0000256" key="6">
    <source>
        <dbReference type="ARBA" id="ARBA00017322"/>
    </source>
</evidence>
<dbReference type="EMBL" id="JACHLP010000002">
    <property type="protein sequence ID" value="MBB4842444.1"/>
    <property type="molecule type" value="Genomic_DNA"/>
</dbReference>
<accession>A0A840L1V0</accession>
<dbReference type="GO" id="GO:0046872">
    <property type="term" value="F:metal ion binding"/>
    <property type="evidence" value="ECO:0007669"/>
    <property type="project" value="UniProtKB-KW"/>
</dbReference>
<evidence type="ECO:0000256" key="20">
    <source>
        <dbReference type="ARBA" id="ARBA00030800"/>
    </source>
</evidence>
<dbReference type="Pfam" id="PF17200">
    <property type="entry name" value="sCache_2"/>
    <property type="match status" value="1"/>
</dbReference>
<dbReference type="Pfam" id="PF02518">
    <property type="entry name" value="HATPase_c"/>
    <property type="match status" value="1"/>
</dbReference>
<evidence type="ECO:0000256" key="5">
    <source>
        <dbReference type="ARBA" id="ARBA00012438"/>
    </source>
</evidence>
<dbReference type="InterPro" id="IPR036890">
    <property type="entry name" value="HATPase_C_sf"/>
</dbReference>
<dbReference type="PRINTS" id="PR00344">
    <property type="entry name" value="BCTRLSENSOR"/>
</dbReference>
<evidence type="ECO:0000256" key="2">
    <source>
        <dbReference type="ARBA" id="ARBA00001966"/>
    </source>
</evidence>
<keyword evidence="17" id="KW-0411">Iron-sulfur</keyword>
<evidence type="ECO:0000256" key="1">
    <source>
        <dbReference type="ARBA" id="ARBA00000085"/>
    </source>
</evidence>
<evidence type="ECO:0000256" key="10">
    <source>
        <dbReference type="ARBA" id="ARBA00022679"/>
    </source>
</evidence>
<evidence type="ECO:0000256" key="21">
    <source>
        <dbReference type="SAM" id="Phobius"/>
    </source>
</evidence>
<dbReference type="GO" id="GO:0005886">
    <property type="term" value="C:plasma membrane"/>
    <property type="evidence" value="ECO:0007669"/>
    <property type="project" value="UniProtKB-SubCell"/>
</dbReference>
<dbReference type="Proteomes" id="UP000562027">
    <property type="component" value="Unassembled WGS sequence"/>
</dbReference>
<dbReference type="EC" id="2.7.13.3" evidence="5"/>
<feature type="domain" description="Histidine kinase" evidence="22">
    <location>
        <begin position="257"/>
        <end position="461"/>
    </location>
</feature>
<proteinExistence type="predicted"/>
<dbReference type="CDD" id="cd18774">
    <property type="entry name" value="PDC2_HK_sensor"/>
    <property type="match status" value="1"/>
</dbReference>
<dbReference type="PROSITE" id="PS50109">
    <property type="entry name" value="HIS_KIN"/>
    <property type="match status" value="1"/>
</dbReference>
<sequence length="469" mass="51095">MSLPSMRLRTKVILLAVLPLVGSLALLAVAVRQQERHLVEREHALVQRAYMDARRAELQNYVALAVSTVQPLYERGASDAAERAQALKLLASLDYGPDGYFFVYDLDGTVLMHSRQPELLGRNLWEQRDAKGRPTIQQLIAQARQGGGFVDYEWRKPSSGQPAPKLGYVIALERWHWMVGTGLYLDGIQATMAQLDREASANIATTMLWIAGIAVFGVGLISATGLLLNFSEQRVAETKLRLLARQVVQSQEDERAHLARELHDGVSQTLVSTKLLMEAAAESASKAAPEPMAGTLAKALGRLNASLGEVRRISHRLRPALLDNLGLPAALQHLGHEFDEAGGAQVGVRIEGPEALLRELPEVVKTVLFRVAQESLTNMAKHSRAAQVDLALCFDEEKNELRMSVTDNGCGFDTQAVYQNPSLGIGLRNMRERLDAIGGRLHICSAPGHGTQAQAIVPLAALKKLGASA</sequence>
<keyword evidence="9" id="KW-0963">Cytoplasm</keyword>
<dbReference type="GO" id="GO:0051539">
    <property type="term" value="F:4 iron, 4 sulfur cluster binding"/>
    <property type="evidence" value="ECO:0007669"/>
    <property type="project" value="UniProtKB-KW"/>
</dbReference>
<evidence type="ECO:0000256" key="3">
    <source>
        <dbReference type="ARBA" id="ARBA00004496"/>
    </source>
</evidence>
<comment type="catalytic activity">
    <reaction evidence="1">
        <text>ATP + protein L-histidine = ADP + protein N-phospho-L-histidine.</text>
        <dbReference type="EC" id="2.7.13.3"/>
    </reaction>
</comment>
<dbReference type="Pfam" id="PF07730">
    <property type="entry name" value="HisKA_3"/>
    <property type="match status" value="1"/>
</dbReference>
<comment type="cofactor">
    <cofactor evidence="2">
        <name>[4Fe-4S] cluster</name>
        <dbReference type="ChEBI" id="CHEBI:49883"/>
    </cofactor>
</comment>
<keyword evidence="12" id="KW-0479">Metal-binding</keyword>
<comment type="caution">
    <text evidence="23">The sequence shown here is derived from an EMBL/GenBank/DDBJ whole genome shotgun (WGS) entry which is preliminary data.</text>
</comment>
<evidence type="ECO:0000256" key="16">
    <source>
        <dbReference type="ARBA" id="ARBA00023012"/>
    </source>
</evidence>
<keyword evidence="10 23" id="KW-0808">Transferase</keyword>
<comment type="subcellular location">
    <subcellularLocation>
        <location evidence="4">Cell membrane</location>
        <topology evidence="4">Multi-pass membrane protein</topology>
    </subcellularLocation>
    <subcellularLocation>
        <location evidence="3">Cytoplasm</location>
    </subcellularLocation>
</comment>
<evidence type="ECO:0000256" key="12">
    <source>
        <dbReference type="ARBA" id="ARBA00022723"/>
    </source>
</evidence>
<evidence type="ECO:0000256" key="9">
    <source>
        <dbReference type="ARBA" id="ARBA00022490"/>
    </source>
</evidence>
<keyword evidence="11 21" id="KW-0812">Transmembrane</keyword>
<dbReference type="SMART" id="SM01049">
    <property type="entry name" value="Cache_2"/>
    <property type="match status" value="1"/>
</dbReference>
<comment type="function">
    <text evidence="19">Member of the two-component regulatory system NreB/NreC involved in the control of dissimilatory nitrate/nitrite reduction in response to oxygen. NreB functions as a direct oxygen sensor histidine kinase which is autophosphorylated, in the absence of oxygen, probably at the conserved histidine residue, and transfers its phosphate group probably to a conserved aspartate residue of NreC. NreB/NreC activates the expression of the nitrate (narGHJI) and nitrite (nir) reductase operons, as well as the putative nitrate transporter gene narT.</text>
</comment>
<evidence type="ECO:0000256" key="11">
    <source>
        <dbReference type="ARBA" id="ARBA00022692"/>
    </source>
</evidence>
<evidence type="ECO:0000313" key="24">
    <source>
        <dbReference type="Proteomes" id="UP000562027"/>
    </source>
</evidence>
<evidence type="ECO:0000259" key="22">
    <source>
        <dbReference type="PROSITE" id="PS50109"/>
    </source>
</evidence>
<evidence type="ECO:0000256" key="4">
    <source>
        <dbReference type="ARBA" id="ARBA00004651"/>
    </source>
</evidence>
<keyword evidence="8" id="KW-0004">4Fe-4S</keyword>
<dbReference type="InterPro" id="IPR003594">
    <property type="entry name" value="HATPase_dom"/>
</dbReference>
<dbReference type="InterPro" id="IPR033480">
    <property type="entry name" value="sCache_2"/>
</dbReference>
<dbReference type="InterPro" id="IPR004358">
    <property type="entry name" value="Sig_transdc_His_kin-like_C"/>
</dbReference>
<evidence type="ECO:0000256" key="18">
    <source>
        <dbReference type="ARBA" id="ARBA00023136"/>
    </source>
</evidence>
<evidence type="ECO:0000256" key="15">
    <source>
        <dbReference type="ARBA" id="ARBA00023004"/>
    </source>
</evidence>
<dbReference type="InterPro" id="IPR017171">
    <property type="entry name" value="Sig_transdc_His_kinase_MctS"/>
</dbReference>
<dbReference type="PANTHER" id="PTHR24421:SF59">
    <property type="entry name" value="OXYGEN SENSOR HISTIDINE KINASE NREB"/>
    <property type="match status" value="1"/>
</dbReference>
<keyword evidence="18 21" id="KW-0472">Membrane</keyword>
<keyword evidence="7" id="KW-1003">Cell membrane</keyword>
<dbReference type="InterPro" id="IPR011712">
    <property type="entry name" value="Sig_transdc_His_kin_sub3_dim/P"/>
</dbReference>
<feature type="transmembrane region" description="Helical" evidence="21">
    <location>
        <begin position="207"/>
        <end position="230"/>
    </location>
</feature>
<dbReference type="InterPro" id="IPR050482">
    <property type="entry name" value="Sensor_HK_TwoCompSys"/>
</dbReference>
<protein>
    <recommendedName>
        <fullName evidence="6">Oxygen sensor histidine kinase NreB</fullName>
        <ecNumber evidence="5">2.7.13.3</ecNumber>
    </recommendedName>
    <alternativeName>
        <fullName evidence="20">Nitrogen regulation protein B</fullName>
    </alternativeName>
</protein>
<name>A0A840L1V0_9BURK</name>
<dbReference type="CDD" id="cd16917">
    <property type="entry name" value="HATPase_UhpB-NarQ-NarX-like"/>
    <property type="match status" value="1"/>
</dbReference>
<keyword evidence="14 21" id="KW-1133">Transmembrane helix</keyword>
<dbReference type="SMART" id="SM00387">
    <property type="entry name" value="HATPase_c"/>
    <property type="match status" value="1"/>
</dbReference>
<evidence type="ECO:0000256" key="14">
    <source>
        <dbReference type="ARBA" id="ARBA00022989"/>
    </source>
</evidence>
<dbReference type="PANTHER" id="PTHR24421">
    <property type="entry name" value="NITRATE/NITRITE SENSOR PROTEIN NARX-RELATED"/>
    <property type="match status" value="1"/>
</dbReference>
<keyword evidence="16" id="KW-0902">Two-component regulatory system</keyword>
<evidence type="ECO:0000256" key="19">
    <source>
        <dbReference type="ARBA" id="ARBA00024827"/>
    </source>
</evidence>
<evidence type="ECO:0000256" key="13">
    <source>
        <dbReference type="ARBA" id="ARBA00022777"/>
    </source>
</evidence>
<dbReference type="GO" id="GO:0005737">
    <property type="term" value="C:cytoplasm"/>
    <property type="evidence" value="ECO:0007669"/>
    <property type="project" value="UniProtKB-SubCell"/>
</dbReference>
<organism evidence="23 24">
    <name type="scientific">Roseateles oligotrophus</name>
    <dbReference type="NCBI Taxonomy" id="1769250"/>
    <lineage>
        <taxon>Bacteria</taxon>
        <taxon>Pseudomonadati</taxon>
        <taxon>Pseudomonadota</taxon>
        <taxon>Betaproteobacteria</taxon>
        <taxon>Burkholderiales</taxon>
        <taxon>Sphaerotilaceae</taxon>
        <taxon>Roseateles</taxon>
    </lineage>
</organism>
<dbReference type="GO" id="GO:0046983">
    <property type="term" value="F:protein dimerization activity"/>
    <property type="evidence" value="ECO:0007669"/>
    <property type="project" value="InterPro"/>
</dbReference>
<dbReference type="InterPro" id="IPR005467">
    <property type="entry name" value="His_kinase_dom"/>
</dbReference>
<reference evidence="23 24" key="1">
    <citation type="submission" date="2020-08" db="EMBL/GenBank/DDBJ databases">
        <title>Functional genomics of gut bacteria from endangered species of beetles.</title>
        <authorList>
            <person name="Carlos-Shanley C."/>
        </authorList>
    </citation>
    <scope>NUCLEOTIDE SEQUENCE [LARGE SCALE GENOMIC DNA]</scope>
    <source>
        <strain evidence="23 24">S00239</strain>
    </source>
</reference>
<dbReference type="PIRSF" id="PIRSF037314">
    <property type="entry name" value="STHK_MctS"/>
    <property type="match status" value="1"/>
</dbReference>
<evidence type="ECO:0000256" key="8">
    <source>
        <dbReference type="ARBA" id="ARBA00022485"/>
    </source>
</evidence>
<dbReference type="Gene3D" id="1.20.5.1930">
    <property type="match status" value="1"/>
</dbReference>
<gene>
    <name evidence="23" type="ORF">HNP55_000959</name>
</gene>
<evidence type="ECO:0000256" key="7">
    <source>
        <dbReference type="ARBA" id="ARBA00022475"/>
    </source>
</evidence>
<keyword evidence="13 23" id="KW-0418">Kinase</keyword>
<evidence type="ECO:0000256" key="17">
    <source>
        <dbReference type="ARBA" id="ARBA00023014"/>
    </source>
</evidence>
<evidence type="ECO:0000313" key="23">
    <source>
        <dbReference type="EMBL" id="MBB4842444.1"/>
    </source>
</evidence>
<dbReference type="RefSeq" id="WP_348648662.1">
    <property type="nucleotide sequence ID" value="NZ_JACHLP010000002.1"/>
</dbReference>
<dbReference type="Gene3D" id="3.30.565.10">
    <property type="entry name" value="Histidine kinase-like ATPase, C-terminal domain"/>
    <property type="match status" value="1"/>
</dbReference>
<keyword evidence="15" id="KW-0408">Iron</keyword>
<dbReference type="GO" id="GO:0000155">
    <property type="term" value="F:phosphorelay sensor kinase activity"/>
    <property type="evidence" value="ECO:0007669"/>
    <property type="project" value="InterPro"/>
</dbReference>